<dbReference type="GO" id="GO:0016316">
    <property type="term" value="F:phosphatidylinositol-3,4-bisphosphate 4-phosphatase activity"/>
    <property type="evidence" value="ECO:0007669"/>
    <property type="project" value="InterPro"/>
</dbReference>
<evidence type="ECO:0000313" key="4">
    <source>
        <dbReference type="EMBL" id="CAG5914011.1"/>
    </source>
</evidence>
<proteinExistence type="predicted"/>
<sequence>MDGAEEEGGDLRIQDQDQDQSRSPAASEQKCPALCDVLHGSIQDRENSPMMRATLCGQVCKLYRFQTEDGRWLLVLEQMSETPLCFSLPKQLLSALSVEHTNRILDLNELGELPPHWAGLRQDVVQHCNQLIALYQETLTEIDKLSEGDELVTVLDHVLAKSGPVGGEFTQLVQIQDPEAEREQENLKPAHSRV</sequence>
<evidence type="ECO:0000256" key="3">
    <source>
        <dbReference type="SAM" id="MobiDB-lite"/>
    </source>
</evidence>
<gene>
    <name evidence="4" type="ORF">MMEN_LOCUS10015</name>
</gene>
<dbReference type="GO" id="GO:0005737">
    <property type="term" value="C:cytoplasm"/>
    <property type="evidence" value="ECO:0007669"/>
    <property type="project" value="TreeGrafter"/>
</dbReference>
<evidence type="ECO:0000313" key="5">
    <source>
        <dbReference type="Proteomes" id="UP000677803"/>
    </source>
</evidence>
<dbReference type="AlphaFoldDB" id="A0A8S4AV33"/>
<dbReference type="EMBL" id="CAJRST010010224">
    <property type="protein sequence ID" value="CAG5914011.1"/>
    <property type="molecule type" value="Genomic_DNA"/>
</dbReference>
<organism evidence="4 5">
    <name type="scientific">Menidia menidia</name>
    <name type="common">Atlantic silverside</name>
    <dbReference type="NCBI Taxonomy" id="238744"/>
    <lineage>
        <taxon>Eukaryota</taxon>
        <taxon>Metazoa</taxon>
        <taxon>Chordata</taxon>
        <taxon>Craniata</taxon>
        <taxon>Vertebrata</taxon>
        <taxon>Euteleostomi</taxon>
        <taxon>Actinopterygii</taxon>
        <taxon>Neopterygii</taxon>
        <taxon>Teleostei</taxon>
        <taxon>Neoteleostei</taxon>
        <taxon>Acanthomorphata</taxon>
        <taxon>Ovalentaria</taxon>
        <taxon>Atherinomorphae</taxon>
        <taxon>Atheriniformes</taxon>
        <taxon>Atherinopsidae</taxon>
        <taxon>Menidiinae</taxon>
        <taxon>Menidia</taxon>
    </lineage>
</organism>
<feature type="region of interest" description="Disordered" evidence="3">
    <location>
        <begin position="1"/>
        <end position="28"/>
    </location>
</feature>
<dbReference type="PANTHER" id="PTHR12187:SF3">
    <property type="entry name" value="INOSITOL POLYPHOSPHATE 4-PHOSPHATASE TYPE II"/>
    <property type="match status" value="1"/>
</dbReference>
<dbReference type="Proteomes" id="UP000677803">
    <property type="component" value="Unassembled WGS sequence"/>
</dbReference>
<keyword evidence="2" id="KW-0443">Lipid metabolism</keyword>
<comment type="caution">
    <text evidence="4">The sequence shown here is derived from an EMBL/GenBank/DDBJ whole genome shotgun (WGS) entry which is preliminary data.</text>
</comment>
<protein>
    <submittedName>
        <fullName evidence="4">(Atlantic silverside) hypothetical protein</fullName>
    </submittedName>
</protein>
<evidence type="ECO:0000256" key="1">
    <source>
        <dbReference type="ARBA" id="ARBA00022801"/>
    </source>
</evidence>
<keyword evidence="5" id="KW-1185">Reference proteome</keyword>
<keyword evidence="1" id="KW-0378">Hydrolase</keyword>
<reference evidence="4" key="1">
    <citation type="submission" date="2021-05" db="EMBL/GenBank/DDBJ databases">
        <authorList>
            <person name="Tigano A."/>
        </authorList>
    </citation>
    <scope>NUCLEOTIDE SEQUENCE</scope>
</reference>
<name>A0A8S4AV33_9TELE</name>
<accession>A0A8S4AV33</accession>
<evidence type="ECO:0000256" key="2">
    <source>
        <dbReference type="ARBA" id="ARBA00023098"/>
    </source>
</evidence>
<dbReference type="PANTHER" id="PTHR12187">
    <property type="entry name" value="AGAP000124-PA"/>
    <property type="match status" value="1"/>
</dbReference>
<dbReference type="InterPro" id="IPR039034">
    <property type="entry name" value="INPP4"/>
</dbReference>
<dbReference type="OrthoDB" id="8947664at2759"/>